<sequence>MAPKKSKALMDSAAIPDWILGQGVEENAKELQAALEQEWIDELMPRYQGRWIQNVICYATMLSRHQIELNAPLLSAALCY</sequence>
<evidence type="ECO:0000313" key="2">
    <source>
        <dbReference type="Proteomes" id="UP001054821"/>
    </source>
</evidence>
<gene>
    <name evidence="1" type="ORF">L3X38_009411</name>
</gene>
<dbReference type="EMBL" id="JAJFAZ020000002">
    <property type="protein sequence ID" value="KAI5341536.1"/>
    <property type="molecule type" value="Genomic_DNA"/>
</dbReference>
<reference evidence="1 2" key="1">
    <citation type="journal article" date="2022" name="G3 (Bethesda)">
        <title>Whole-genome sequence and methylome profiling of the almond [Prunus dulcis (Mill.) D.A. Webb] cultivar 'Nonpareil'.</title>
        <authorList>
            <person name="D'Amico-Willman K.M."/>
            <person name="Ouma W.Z."/>
            <person name="Meulia T."/>
            <person name="Sideli G.M."/>
            <person name="Gradziel T.M."/>
            <person name="Fresnedo-Ramirez J."/>
        </authorList>
    </citation>
    <scope>NUCLEOTIDE SEQUENCE [LARGE SCALE GENOMIC DNA]</scope>
    <source>
        <strain evidence="1">Clone GOH B32 T37-40</strain>
    </source>
</reference>
<dbReference type="Proteomes" id="UP001054821">
    <property type="component" value="Chromosome 2"/>
</dbReference>
<organism evidence="1 2">
    <name type="scientific">Prunus dulcis</name>
    <name type="common">Almond</name>
    <name type="synonym">Amygdalus dulcis</name>
    <dbReference type="NCBI Taxonomy" id="3755"/>
    <lineage>
        <taxon>Eukaryota</taxon>
        <taxon>Viridiplantae</taxon>
        <taxon>Streptophyta</taxon>
        <taxon>Embryophyta</taxon>
        <taxon>Tracheophyta</taxon>
        <taxon>Spermatophyta</taxon>
        <taxon>Magnoliopsida</taxon>
        <taxon>eudicotyledons</taxon>
        <taxon>Gunneridae</taxon>
        <taxon>Pentapetalae</taxon>
        <taxon>rosids</taxon>
        <taxon>fabids</taxon>
        <taxon>Rosales</taxon>
        <taxon>Rosaceae</taxon>
        <taxon>Amygdaloideae</taxon>
        <taxon>Amygdaleae</taxon>
        <taxon>Prunus</taxon>
    </lineage>
</organism>
<comment type="caution">
    <text evidence="1">The sequence shown here is derived from an EMBL/GenBank/DDBJ whole genome shotgun (WGS) entry which is preliminary data.</text>
</comment>
<dbReference type="AlphaFoldDB" id="A0AAD4WG21"/>
<keyword evidence="2" id="KW-1185">Reference proteome</keyword>
<protein>
    <submittedName>
        <fullName evidence="1">Uncharacterized protein</fullName>
    </submittedName>
</protein>
<name>A0AAD4WG21_PRUDU</name>
<accession>A0AAD4WG21</accession>
<proteinExistence type="predicted"/>
<evidence type="ECO:0000313" key="1">
    <source>
        <dbReference type="EMBL" id="KAI5341536.1"/>
    </source>
</evidence>